<name>A0A968KW10_9SPIO</name>
<keyword evidence="3" id="KW-1185">Reference proteome</keyword>
<proteinExistence type="predicted"/>
<evidence type="ECO:0000313" key="3">
    <source>
        <dbReference type="Proteomes" id="UP000778951"/>
    </source>
</evidence>
<comment type="caution">
    <text evidence="2">The sequence shown here is derived from an EMBL/GenBank/DDBJ whole genome shotgun (WGS) entry which is preliminary data.</text>
</comment>
<feature type="transmembrane region" description="Helical" evidence="1">
    <location>
        <begin position="12"/>
        <end position="30"/>
    </location>
</feature>
<keyword evidence="1" id="KW-0472">Membrane</keyword>
<accession>A0A968KW10</accession>
<gene>
    <name evidence="2" type="ORF">HCT48_00365</name>
</gene>
<evidence type="ECO:0000256" key="1">
    <source>
        <dbReference type="SAM" id="Phobius"/>
    </source>
</evidence>
<sequence length="251" mass="29213">MSKLILLTSRKFFFVFMSTLLIQLVFLLYIDYVISSKYPGIKYLRETHLYMHIVFLVVYALMMHWLYASSKRVDRELMRMAKLAGTSAYNPQRVERILGQFGRHLNDILAQTLQLSEKRRLKIGAQKVLFDVMQEMVEPFLVIVDAGGIVLGHSSVARERLGLELQAGKYLGDIISDFEVKRYVAYFSTQSDTLSLGDYRCYPVYDESGVIHYVFVMDEGYNVQEHVQKSFDHGAQKSKIRRTFLSEENRF</sequence>
<organism evidence="2 3">
    <name type="scientific">Entomospira culicis</name>
    <dbReference type="NCBI Taxonomy" id="2719989"/>
    <lineage>
        <taxon>Bacteria</taxon>
        <taxon>Pseudomonadati</taxon>
        <taxon>Spirochaetota</taxon>
        <taxon>Spirochaetia</taxon>
        <taxon>Spirochaetales</taxon>
        <taxon>Spirochaetaceae</taxon>
        <taxon>Entomospira</taxon>
    </lineage>
</organism>
<reference evidence="2" key="1">
    <citation type="submission" date="2020-03" db="EMBL/GenBank/DDBJ databases">
        <title>Spirochaetal bacteria isolated from arthropods constitute a novel genus Entomospira genus novum within the order Spirochaetales.</title>
        <authorList>
            <person name="Grana-Miraglia L."/>
            <person name="Sikutova S."/>
            <person name="Fingerle V."/>
            <person name="Sing A."/>
            <person name="Castillo-Ramirez S."/>
            <person name="Margos G."/>
            <person name="Rudolf I."/>
        </authorList>
    </citation>
    <scope>NUCLEOTIDE SEQUENCE</scope>
    <source>
        <strain evidence="2">BR149</strain>
    </source>
</reference>
<evidence type="ECO:0000313" key="2">
    <source>
        <dbReference type="EMBL" id="NIZ68677.1"/>
    </source>
</evidence>
<dbReference type="EMBL" id="JAATLM010000001">
    <property type="protein sequence ID" value="NIZ68677.1"/>
    <property type="molecule type" value="Genomic_DNA"/>
</dbReference>
<keyword evidence="1" id="KW-1133">Transmembrane helix</keyword>
<evidence type="ECO:0008006" key="4">
    <source>
        <dbReference type="Google" id="ProtNLM"/>
    </source>
</evidence>
<dbReference type="AlphaFoldDB" id="A0A968KW10"/>
<feature type="transmembrane region" description="Helical" evidence="1">
    <location>
        <begin position="50"/>
        <end position="68"/>
    </location>
</feature>
<dbReference type="Proteomes" id="UP000778951">
    <property type="component" value="Unassembled WGS sequence"/>
</dbReference>
<dbReference type="RefSeq" id="WP_167694761.1">
    <property type="nucleotide sequence ID" value="NZ_CP118181.1"/>
</dbReference>
<protein>
    <recommendedName>
        <fullName evidence="4">PAS domain-containing protein</fullName>
    </recommendedName>
</protein>
<keyword evidence="1" id="KW-0812">Transmembrane</keyword>